<dbReference type="PANTHER" id="PTHR18964">
    <property type="entry name" value="ROK (REPRESSOR, ORF, KINASE) FAMILY"/>
    <property type="match status" value="1"/>
</dbReference>
<dbReference type="OrthoDB" id="9810372at2"/>
<accession>A0A2G9WRF5</accession>
<dbReference type="Pfam" id="PF13412">
    <property type="entry name" value="HTH_24"/>
    <property type="match status" value="1"/>
</dbReference>
<dbReference type="SUPFAM" id="SSF46785">
    <property type="entry name" value="Winged helix' DNA-binding domain"/>
    <property type="match status" value="1"/>
</dbReference>
<dbReference type="AlphaFoldDB" id="A0A2G9WRF5"/>
<organism evidence="2 3">
    <name type="scientific">Pleomorphomonas carboxyditropha</name>
    <dbReference type="NCBI Taxonomy" id="2023338"/>
    <lineage>
        <taxon>Bacteria</taxon>
        <taxon>Pseudomonadati</taxon>
        <taxon>Pseudomonadota</taxon>
        <taxon>Alphaproteobacteria</taxon>
        <taxon>Hyphomicrobiales</taxon>
        <taxon>Pleomorphomonadaceae</taxon>
        <taxon>Pleomorphomonas</taxon>
    </lineage>
</organism>
<evidence type="ECO:0000313" key="2">
    <source>
        <dbReference type="EMBL" id="PIO96720.1"/>
    </source>
</evidence>
<gene>
    <name evidence="2" type="ORF">CJ014_24075</name>
</gene>
<proteinExistence type="inferred from homology"/>
<dbReference type="Gene3D" id="3.30.420.40">
    <property type="match status" value="2"/>
</dbReference>
<comment type="caution">
    <text evidence="2">The sequence shown here is derived from an EMBL/GenBank/DDBJ whole genome shotgun (WGS) entry which is preliminary data.</text>
</comment>
<dbReference type="RefSeq" id="WP_100083056.1">
    <property type="nucleotide sequence ID" value="NZ_NQVN01000027.1"/>
</dbReference>
<protein>
    <submittedName>
        <fullName evidence="2">Transcription regulator protein</fullName>
    </submittedName>
</protein>
<evidence type="ECO:0000256" key="1">
    <source>
        <dbReference type="ARBA" id="ARBA00006479"/>
    </source>
</evidence>
<dbReference type="EMBL" id="NQVN01000027">
    <property type="protein sequence ID" value="PIO96720.1"/>
    <property type="molecule type" value="Genomic_DNA"/>
</dbReference>
<dbReference type="Pfam" id="PF00480">
    <property type="entry name" value="ROK"/>
    <property type="match status" value="1"/>
</dbReference>
<evidence type="ECO:0000313" key="3">
    <source>
        <dbReference type="Proteomes" id="UP000231070"/>
    </source>
</evidence>
<dbReference type="InterPro" id="IPR049874">
    <property type="entry name" value="ROK_cs"/>
</dbReference>
<dbReference type="PROSITE" id="PS01125">
    <property type="entry name" value="ROK"/>
    <property type="match status" value="1"/>
</dbReference>
<comment type="similarity">
    <text evidence="1">Belongs to the ROK (NagC/XylR) family.</text>
</comment>
<dbReference type="SUPFAM" id="SSF53067">
    <property type="entry name" value="Actin-like ATPase domain"/>
    <property type="match status" value="1"/>
</dbReference>
<reference evidence="2 3" key="1">
    <citation type="submission" date="2017-08" db="EMBL/GenBank/DDBJ databases">
        <title>Pleomorphomonas carboxidotrophicus sp. nov., a new mesophilic hydrogenogenic carboxidotroph.</title>
        <authorList>
            <person name="Esquivel-Elizondo S."/>
            <person name="Krajmalnik-Brown R."/>
            <person name="Maldonado J."/>
        </authorList>
    </citation>
    <scope>NUCLEOTIDE SEQUENCE [LARGE SCALE GENOMIC DNA]</scope>
    <source>
        <strain evidence="2 3">SVCO-16</strain>
    </source>
</reference>
<dbReference type="Proteomes" id="UP000231070">
    <property type="component" value="Unassembled WGS sequence"/>
</dbReference>
<keyword evidence="3" id="KW-1185">Reference proteome</keyword>
<dbReference type="InterPro" id="IPR036390">
    <property type="entry name" value="WH_DNA-bd_sf"/>
</dbReference>
<sequence length="388" mass="41366">MMNNPQTIRYLNEIDALNALFRKGGMSRAELARVLGLNRSSTGNIVASLMSSGLVIEAPDTPRPGEEKRTGRPGIEIRLSPDGGYFTGVEIGVDRLSAVVIDLSASTVQQKSVAFDSPSFPPEAVIAKAAALAASVLPTVEESRLKGICVTLPALLDHAGNARNAHMLGWRDTPVTDMLREFLPFPIDVTAENDANAFAIGEIYSGDLDWSNTSIFLHIENGVGGAITAGGRLFRGAFGFAGEFGHLTIERNGRPARRGTAGELETLIGKDMVLGTYEEQGGQPDLDRFLAALARGDEMARRIADAWADDLSHGLAQLVKVLDPDLVVLGGSVAPIYPFVEKRVRENLDSMLIVGLPRPKIELSTLGPSGAAFGAACMVHQRFFSAGS</sequence>
<dbReference type="InterPro" id="IPR000600">
    <property type="entry name" value="ROK"/>
</dbReference>
<dbReference type="InterPro" id="IPR036388">
    <property type="entry name" value="WH-like_DNA-bd_sf"/>
</dbReference>
<dbReference type="PANTHER" id="PTHR18964:SF149">
    <property type="entry name" value="BIFUNCTIONAL UDP-N-ACETYLGLUCOSAMINE 2-EPIMERASE_N-ACETYLMANNOSAMINE KINASE"/>
    <property type="match status" value="1"/>
</dbReference>
<dbReference type="InterPro" id="IPR043129">
    <property type="entry name" value="ATPase_NBD"/>
</dbReference>
<dbReference type="Gene3D" id="1.10.10.10">
    <property type="entry name" value="Winged helix-like DNA-binding domain superfamily/Winged helix DNA-binding domain"/>
    <property type="match status" value="1"/>
</dbReference>
<name>A0A2G9WRF5_9HYPH</name>